<evidence type="ECO:0000313" key="6">
    <source>
        <dbReference type="Proteomes" id="UP000737018"/>
    </source>
</evidence>
<dbReference type="SMART" id="SM00248">
    <property type="entry name" value="ANK"/>
    <property type="match status" value="5"/>
</dbReference>
<keyword evidence="1" id="KW-0040">ANK repeat</keyword>
<reference evidence="5" key="1">
    <citation type="submission" date="2020-03" db="EMBL/GenBank/DDBJ databases">
        <title>Castanea mollissima Vanexum genome sequencing.</title>
        <authorList>
            <person name="Staton M."/>
        </authorList>
    </citation>
    <scope>NUCLEOTIDE SEQUENCE</scope>
    <source>
        <tissue evidence="5">Leaf</tissue>
    </source>
</reference>
<keyword evidence="3" id="KW-0812">Transmembrane</keyword>
<dbReference type="AlphaFoldDB" id="A0A8J4QIB4"/>
<keyword evidence="6" id="KW-1185">Reference proteome</keyword>
<sequence>MDNIASESSTPTYSTGTWKATWQPVTSFLMDADTHCLEREKPLDDEDVAERLSQSAAKGEWNEVSKICQKDWLLDVPITKLGGTVLHLAAYHNLEDIFELLLQKLATGSPQAESYLKRENIKGNTPLHYAASVGSVRMCRSIIDKASSTTLPSVCNNEGETPLFSAVLHGHKDAFLYLNSICCPHEISNYWTRKNGDTILHCAISEEHYELSLIILRKYRDLVNLGNKDGMTPLHLLASKPSAFKSGNDLRWFENIIYHSFAITDEQELFWEADEQNLETPQVTHGGRHQRHRSTNEATGKQLPPNYRTCFQLVEPVYNAVSSIFASSKKSSRNAVTGVDTENPKRAQGADQGHGHQLKLPPNYSSCFLFVKLVFKAVLCIFEPLELVRKVRMTKVRHTWSILIMNELLKNASMYQFSSVRKSLNNMHEKEKNEKEEALSDLPAEAILIAAKNGITEMVEKIIKIYPVAMYDVDKKQKNIVLLTVEYKQPSVYELLLTLREKNVIKESVFTEVDHEGNSALHLAATKAEFNWPVPGAASQMQWEIRWYEYIKNSMKRGFLPLLNKNGQTPEEVFTKNHEDLVKEGGNWLISTSDACSVVAGLFVSITFSTATALPDGIEGNKHSNSSKIFAGSSFVSFYSSLLAVVMFLAILTSGCRERDFRHALPWKLLLGLTAFYMSIASTLVSFTTGHFFIFRDQLKFVSSTSYMVAYLLVTLFSMGVFPLYFHLAWATLKKVPQRKYQVNVPHWLLED</sequence>
<dbReference type="EMBL" id="JRKL02003696">
    <property type="protein sequence ID" value="KAF3954465.1"/>
    <property type="molecule type" value="Genomic_DNA"/>
</dbReference>
<dbReference type="PANTHER" id="PTHR24177">
    <property type="entry name" value="CASKIN"/>
    <property type="match status" value="1"/>
</dbReference>
<keyword evidence="3" id="KW-1133">Transmembrane helix</keyword>
<dbReference type="PANTHER" id="PTHR24177:SF103">
    <property type="entry name" value="PGG DOMAIN-CONTAINING PROTEIN"/>
    <property type="match status" value="1"/>
</dbReference>
<feature type="repeat" description="ANK" evidence="1">
    <location>
        <begin position="122"/>
        <end position="154"/>
    </location>
</feature>
<proteinExistence type="predicted"/>
<feature type="transmembrane region" description="Helical" evidence="3">
    <location>
        <begin position="665"/>
        <end position="687"/>
    </location>
</feature>
<comment type="caution">
    <text evidence="5">The sequence shown here is derived from an EMBL/GenBank/DDBJ whole genome shotgun (WGS) entry which is preliminary data.</text>
</comment>
<gene>
    <name evidence="5" type="ORF">CMV_020191</name>
</gene>
<evidence type="ECO:0000259" key="4">
    <source>
        <dbReference type="Pfam" id="PF13962"/>
    </source>
</evidence>
<feature type="transmembrane region" description="Helical" evidence="3">
    <location>
        <begin position="629"/>
        <end position="653"/>
    </location>
</feature>
<dbReference type="Gene3D" id="1.25.40.20">
    <property type="entry name" value="Ankyrin repeat-containing domain"/>
    <property type="match status" value="2"/>
</dbReference>
<dbReference type="PROSITE" id="PS50088">
    <property type="entry name" value="ANK_REPEAT"/>
    <property type="match status" value="1"/>
</dbReference>
<protein>
    <recommendedName>
        <fullName evidence="4">PGG domain-containing protein</fullName>
    </recommendedName>
</protein>
<organism evidence="5 6">
    <name type="scientific">Castanea mollissima</name>
    <name type="common">Chinese chestnut</name>
    <dbReference type="NCBI Taxonomy" id="60419"/>
    <lineage>
        <taxon>Eukaryota</taxon>
        <taxon>Viridiplantae</taxon>
        <taxon>Streptophyta</taxon>
        <taxon>Embryophyta</taxon>
        <taxon>Tracheophyta</taxon>
        <taxon>Spermatophyta</taxon>
        <taxon>Magnoliopsida</taxon>
        <taxon>eudicotyledons</taxon>
        <taxon>Gunneridae</taxon>
        <taxon>Pentapetalae</taxon>
        <taxon>rosids</taxon>
        <taxon>fabids</taxon>
        <taxon>Fagales</taxon>
        <taxon>Fagaceae</taxon>
        <taxon>Castanea</taxon>
    </lineage>
</organism>
<evidence type="ECO:0000313" key="5">
    <source>
        <dbReference type="EMBL" id="KAF3954465.1"/>
    </source>
</evidence>
<evidence type="ECO:0000256" key="1">
    <source>
        <dbReference type="PROSITE-ProRule" id="PRU00023"/>
    </source>
</evidence>
<dbReference type="Pfam" id="PF12796">
    <property type="entry name" value="Ank_2"/>
    <property type="match status" value="1"/>
</dbReference>
<dbReference type="Proteomes" id="UP000737018">
    <property type="component" value="Unassembled WGS sequence"/>
</dbReference>
<evidence type="ECO:0000256" key="3">
    <source>
        <dbReference type="SAM" id="Phobius"/>
    </source>
</evidence>
<feature type="region of interest" description="Disordered" evidence="2">
    <location>
        <begin position="282"/>
        <end position="301"/>
    </location>
</feature>
<dbReference type="PROSITE" id="PS50297">
    <property type="entry name" value="ANK_REP_REGION"/>
    <property type="match status" value="1"/>
</dbReference>
<feature type="region of interest" description="Disordered" evidence="2">
    <location>
        <begin position="334"/>
        <end position="356"/>
    </location>
</feature>
<feature type="transmembrane region" description="Helical" evidence="3">
    <location>
        <begin position="707"/>
        <end position="730"/>
    </location>
</feature>
<dbReference type="InterPro" id="IPR036770">
    <property type="entry name" value="Ankyrin_rpt-contain_sf"/>
</dbReference>
<dbReference type="Pfam" id="PF13962">
    <property type="entry name" value="PGG"/>
    <property type="match status" value="1"/>
</dbReference>
<dbReference type="InterPro" id="IPR026961">
    <property type="entry name" value="PGG_dom"/>
</dbReference>
<dbReference type="SUPFAM" id="SSF48403">
    <property type="entry name" value="Ankyrin repeat"/>
    <property type="match status" value="1"/>
</dbReference>
<dbReference type="GO" id="GO:0016020">
    <property type="term" value="C:membrane"/>
    <property type="evidence" value="ECO:0007669"/>
    <property type="project" value="TreeGrafter"/>
</dbReference>
<name>A0A8J4QIB4_9ROSI</name>
<accession>A0A8J4QIB4</accession>
<keyword evidence="3" id="KW-0472">Membrane</keyword>
<feature type="domain" description="PGG" evidence="4">
    <location>
        <begin position="587"/>
        <end position="693"/>
    </location>
</feature>
<dbReference type="OrthoDB" id="1562735at2759"/>
<dbReference type="InterPro" id="IPR002110">
    <property type="entry name" value="Ankyrin_rpt"/>
</dbReference>
<evidence type="ECO:0000256" key="2">
    <source>
        <dbReference type="SAM" id="MobiDB-lite"/>
    </source>
</evidence>